<keyword evidence="3" id="KW-1185">Reference proteome</keyword>
<sequence length="184" mass="20513">MLAIVYDDAAHHDRDASAEREEAIKLARDQNSTVRARAPRNTMVFERLVGRNAAAPLLGVRQIVAIGERDARRTVRARWDALDDYTILVREAGAGSCSPCRDDRDEHDGEHGGCDGDAQHREKERRPDRVEGAGSDNHDQETGAGREDDQRRKRCGPTVVSESDVRGMVVLHVLSEDGRLYVME</sequence>
<proteinExistence type="predicted"/>
<evidence type="ECO:0000313" key="2">
    <source>
        <dbReference type="EMBL" id="GEP61803.1"/>
    </source>
</evidence>
<accession>A0A512NS89</accession>
<name>A0A512NS89_9HYPH</name>
<comment type="caution">
    <text evidence="2">The sequence shown here is derived from an EMBL/GenBank/DDBJ whole genome shotgun (WGS) entry which is preliminary data.</text>
</comment>
<dbReference type="EMBL" id="BKAJ01000257">
    <property type="protein sequence ID" value="GEP61803.1"/>
    <property type="molecule type" value="Genomic_DNA"/>
</dbReference>
<organism evidence="2 3">
    <name type="scientific">Reyranella soli</name>
    <dbReference type="NCBI Taxonomy" id="1230389"/>
    <lineage>
        <taxon>Bacteria</taxon>
        <taxon>Pseudomonadati</taxon>
        <taxon>Pseudomonadota</taxon>
        <taxon>Alphaproteobacteria</taxon>
        <taxon>Hyphomicrobiales</taxon>
        <taxon>Reyranellaceae</taxon>
        <taxon>Reyranella</taxon>
    </lineage>
</organism>
<feature type="region of interest" description="Disordered" evidence="1">
    <location>
        <begin position="95"/>
        <end position="160"/>
    </location>
</feature>
<gene>
    <name evidence="2" type="ORF">RSO01_89690</name>
</gene>
<evidence type="ECO:0000256" key="1">
    <source>
        <dbReference type="SAM" id="MobiDB-lite"/>
    </source>
</evidence>
<dbReference type="RefSeq" id="WP_147157088.1">
    <property type="nucleotide sequence ID" value="NZ_BKAJ01000257.1"/>
</dbReference>
<dbReference type="AlphaFoldDB" id="A0A512NS89"/>
<protein>
    <submittedName>
        <fullName evidence="2">Uncharacterized protein</fullName>
    </submittedName>
</protein>
<reference evidence="2 3" key="1">
    <citation type="submission" date="2019-07" db="EMBL/GenBank/DDBJ databases">
        <title>Whole genome shotgun sequence of Reyranella soli NBRC 108950.</title>
        <authorList>
            <person name="Hosoyama A."/>
            <person name="Uohara A."/>
            <person name="Ohji S."/>
            <person name="Ichikawa N."/>
        </authorList>
    </citation>
    <scope>NUCLEOTIDE SEQUENCE [LARGE SCALE GENOMIC DNA]</scope>
    <source>
        <strain evidence="2 3">NBRC 108950</strain>
    </source>
</reference>
<evidence type="ECO:0000313" key="3">
    <source>
        <dbReference type="Proteomes" id="UP000321058"/>
    </source>
</evidence>
<dbReference type="Proteomes" id="UP000321058">
    <property type="component" value="Unassembled WGS sequence"/>
</dbReference>
<feature type="compositionally biased region" description="Basic and acidic residues" evidence="1">
    <location>
        <begin position="100"/>
        <end position="151"/>
    </location>
</feature>